<dbReference type="OrthoDB" id="118142at2"/>
<evidence type="ECO:0000256" key="2">
    <source>
        <dbReference type="SAM" id="MobiDB-lite"/>
    </source>
</evidence>
<dbReference type="Pfam" id="PF07228">
    <property type="entry name" value="SpoIIE"/>
    <property type="match status" value="1"/>
</dbReference>
<feature type="domain" description="PAS" evidence="3">
    <location>
        <begin position="282"/>
        <end position="352"/>
    </location>
</feature>
<feature type="compositionally biased region" description="Gly residues" evidence="2">
    <location>
        <begin position="994"/>
        <end position="1008"/>
    </location>
</feature>
<dbReference type="SUPFAM" id="SSF55874">
    <property type="entry name" value="ATPase domain of HSP90 chaperone/DNA topoisomerase II/histidine kinase"/>
    <property type="match status" value="1"/>
</dbReference>
<evidence type="ECO:0000259" key="3">
    <source>
        <dbReference type="PROSITE" id="PS50112"/>
    </source>
</evidence>
<dbReference type="InterPro" id="IPR029016">
    <property type="entry name" value="GAF-like_dom_sf"/>
</dbReference>
<dbReference type="InterPro" id="IPR036457">
    <property type="entry name" value="PPM-type-like_dom_sf"/>
</dbReference>
<dbReference type="Pfam" id="PF13581">
    <property type="entry name" value="HATPase_c_2"/>
    <property type="match status" value="1"/>
</dbReference>
<feature type="compositionally biased region" description="Basic and acidic residues" evidence="2">
    <location>
        <begin position="620"/>
        <end position="647"/>
    </location>
</feature>
<proteinExistence type="predicted"/>
<dbReference type="Gene3D" id="3.60.40.10">
    <property type="entry name" value="PPM-type phosphatase domain"/>
    <property type="match status" value="1"/>
</dbReference>
<dbReference type="Gene3D" id="1.20.5.340">
    <property type="match status" value="1"/>
</dbReference>
<dbReference type="InterPro" id="IPR001932">
    <property type="entry name" value="PPM-type_phosphatase-like_dom"/>
</dbReference>
<dbReference type="Pfam" id="PF08447">
    <property type="entry name" value="PAS_3"/>
    <property type="match status" value="1"/>
</dbReference>
<reference evidence="4 5" key="1">
    <citation type="submission" date="2017-06" db="EMBL/GenBank/DDBJ databases">
        <authorList>
            <person name="Kim H.J."/>
            <person name="Triplett B.A."/>
        </authorList>
    </citation>
    <scope>NUCLEOTIDE SEQUENCE [LARGE SCALE GENOMIC DNA]</scope>
    <source>
        <strain evidence="4">FRACA_ARgP5</strain>
    </source>
</reference>
<evidence type="ECO:0000313" key="5">
    <source>
        <dbReference type="Proteomes" id="UP000234331"/>
    </source>
</evidence>
<keyword evidence="1" id="KW-0378">Hydrolase</keyword>
<evidence type="ECO:0000313" key="4">
    <source>
        <dbReference type="EMBL" id="SNQ49039.1"/>
    </source>
</evidence>
<dbReference type="InterPro" id="IPR052016">
    <property type="entry name" value="Bact_Sigma-Reg"/>
</dbReference>
<feature type="region of interest" description="Disordered" evidence="2">
    <location>
        <begin position="116"/>
        <end position="144"/>
    </location>
</feature>
<dbReference type="PANTHER" id="PTHR43156:SF2">
    <property type="entry name" value="STAGE II SPORULATION PROTEIN E"/>
    <property type="match status" value="1"/>
</dbReference>
<dbReference type="PROSITE" id="PS50112">
    <property type="entry name" value="PAS"/>
    <property type="match status" value="1"/>
</dbReference>
<protein>
    <recommendedName>
        <fullName evidence="3">PAS domain-containing protein</fullName>
    </recommendedName>
</protein>
<dbReference type="InterPro" id="IPR035965">
    <property type="entry name" value="PAS-like_dom_sf"/>
</dbReference>
<dbReference type="Pfam" id="PF08448">
    <property type="entry name" value="PAS_4"/>
    <property type="match status" value="1"/>
</dbReference>
<keyword evidence="5" id="KW-1185">Reference proteome</keyword>
<dbReference type="EMBL" id="FZMO01000223">
    <property type="protein sequence ID" value="SNQ49039.1"/>
    <property type="molecule type" value="Genomic_DNA"/>
</dbReference>
<gene>
    <name evidence="4" type="ORF">FRACA_30042</name>
</gene>
<dbReference type="Gene3D" id="3.30.450.40">
    <property type="match status" value="1"/>
</dbReference>
<dbReference type="InterPro" id="IPR013656">
    <property type="entry name" value="PAS_4"/>
</dbReference>
<dbReference type="InterPro" id="IPR036890">
    <property type="entry name" value="HATPase_C_sf"/>
</dbReference>
<dbReference type="SUPFAM" id="SSF55785">
    <property type="entry name" value="PYP-like sensor domain (PAS domain)"/>
    <property type="match status" value="2"/>
</dbReference>
<evidence type="ECO:0000256" key="1">
    <source>
        <dbReference type="ARBA" id="ARBA00022801"/>
    </source>
</evidence>
<dbReference type="Gene3D" id="3.30.450.20">
    <property type="entry name" value="PAS domain"/>
    <property type="match status" value="2"/>
</dbReference>
<dbReference type="PANTHER" id="PTHR43156">
    <property type="entry name" value="STAGE II SPORULATION PROTEIN E-RELATED"/>
    <property type="match status" value="1"/>
</dbReference>
<sequence>MTSPYSEQPPARPASSAFGGPQLDHVGPVRAMGVPGAGAPGRAALVPMSGPVGLPTAPGAVSDAEVASAAITAAAATGPESERGAGRDVPVLPAGWPMVPRSEPLGPAEGVRDVIDGTGPRRASAERPTGPGQPGVGRGSAAASGATGVDPAAAAYAMLDALFARAPVGLALLDRAGRFLRVNETLARLDRRPARDHLGRTVSEVLGDTGQELDNLLGRVLLTGEPVVDLEVGVAGAVGAPARTWLASWFPVSEPQLGPVGVAFVALDVTGMQAAERERVRVEARYRALVDAGGTDVFHAGADGGLDVDLPGWRAVTGQRPADLTGSGWLAGVHPDDRDRVARAWHGALERGEVFEAEFRLAEPTAGGGTGPRIVAARVLPVPAATGAGAGGDAPRAGDGRPPEWLGVVRDLTAQRGADAARAEATGRADAAEARALATEQQVQASGQRAETAEQRADAAEARARTAEERRDAAEQRVRAAEQQAEAVGQQAEAVEQRAQAAQRLVEALGQQVEAAEQRAGTAEQLVEALGQQVEAAEQRAGTAEQLIGAAEQRAGTAERLIEAAEARAGAAEARIEDAERRAGSATEDVEAAEGRIRAAERRAEVADLRAQAAVDRAEAADARAQETDDRAEAAERQVEAARRQAEESAEQLEQATRRVDAVVEQAAAAGRRAEEARAQAQAADGRVESSGRFSAALAAAGTVDEVVVALLGTGGQAARALSRGVALVDPDRDELRFVRVPQGASTGAGRPASWPDVALGAVHPVAEVVRGGRALFLADREELLTRWPITGLADTVAAAGEQAWALLPLVGADGSPFGVVTFGFPASRAFDAAERAHLAGLAAAAARAIGRATDHERLLADLAEGEDALNAARAQRVARERADARLDLLTRATATVTAAGDPHQALRAFVSLLADEVADVCALHLVVEPSGAPGAPAIVPGAVPAPAALSAMGAAVSPETSVIADGDIANTDGGGGPGGGAGVRAQADAGAGSEVGAGSDGSTGSDGGARPDAVAGTEPPAQPAAEPAGSGDGRFAPHLVPFAVADAPRAGAVREAGVSAPPAAAWAAALAAPANPFRQVAVDGVGRILIHAAGGWDPPADVARWLRQVDAHTTAVLPVPGPGGVAAVVSLTLTGDRAPFGADDVAFLTELAARAGTALARLDQDRSVRGEAAGLHETLRGARAAVPAGLQVAARYLPAGGAGAAGGEWSDLIDLGAGRVALVIGEAGGGGVAATAAMAQLRAAARACARLDLPPGDVLALLDSVVADLPGEQGATCIYAIAELDTGVLTLASAGHPPPVVVAPDGLVSRLYMAVGAPLGAAGADVAAPGAATEYTVRLGPGYLIALFTDGLVRAGGRDSDAGVSDLAAALARAGDGRGGDGRGGSLDALVTAACAGLGRGGDPAADDDAVALLFARLPDESMAGPVLLDVAVEGAASLRAVRAQGRLALENAGLPAEIVDTIVLVLSELTSNAVRHGRPPLSVRLRRLGTRAVVEVADGGGRLPRRRHAAADDEAGRGLDLVSQLAARHGIRPVVDGKVVWAEVELTAPPAPAGE</sequence>
<feature type="compositionally biased region" description="Gly residues" evidence="2">
    <location>
        <begin position="973"/>
        <end position="983"/>
    </location>
</feature>
<organism evidence="4 5">
    <name type="scientific">Frankia canadensis</name>
    <dbReference type="NCBI Taxonomy" id="1836972"/>
    <lineage>
        <taxon>Bacteria</taxon>
        <taxon>Bacillati</taxon>
        <taxon>Actinomycetota</taxon>
        <taxon>Actinomycetes</taxon>
        <taxon>Frankiales</taxon>
        <taxon>Frankiaceae</taxon>
        <taxon>Frankia</taxon>
    </lineage>
</organism>
<dbReference type="Proteomes" id="UP000234331">
    <property type="component" value="Unassembled WGS sequence"/>
</dbReference>
<accession>A0A2I2KTR2</accession>
<dbReference type="SUPFAM" id="SSF55781">
    <property type="entry name" value="GAF domain-like"/>
    <property type="match status" value="1"/>
</dbReference>
<feature type="compositionally biased region" description="Basic and acidic residues" evidence="2">
    <location>
        <begin position="419"/>
        <end position="433"/>
    </location>
</feature>
<feature type="region of interest" description="Disordered" evidence="2">
    <location>
        <begin position="620"/>
        <end position="657"/>
    </location>
</feature>
<dbReference type="Gene3D" id="3.30.565.10">
    <property type="entry name" value="Histidine kinase-like ATPase, C-terminal domain"/>
    <property type="match status" value="1"/>
</dbReference>
<dbReference type="InterPro" id="IPR000014">
    <property type="entry name" value="PAS"/>
</dbReference>
<dbReference type="SMART" id="SM00331">
    <property type="entry name" value="PP2C_SIG"/>
    <property type="match status" value="1"/>
</dbReference>
<dbReference type="CDD" id="cd16936">
    <property type="entry name" value="HATPase_RsbW-like"/>
    <property type="match status" value="1"/>
</dbReference>
<dbReference type="GO" id="GO:0016791">
    <property type="term" value="F:phosphatase activity"/>
    <property type="evidence" value="ECO:0007669"/>
    <property type="project" value="TreeGrafter"/>
</dbReference>
<feature type="region of interest" description="Disordered" evidence="2">
    <location>
        <begin position="966"/>
        <end position="1034"/>
    </location>
</feature>
<feature type="region of interest" description="Disordered" evidence="2">
    <location>
        <begin position="417"/>
        <end position="474"/>
    </location>
</feature>
<feature type="compositionally biased region" description="Basic and acidic residues" evidence="2">
    <location>
        <begin position="451"/>
        <end position="474"/>
    </location>
</feature>
<feature type="region of interest" description="Disordered" evidence="2">
    <location>
        <begin position="1"/>
        <end position="34"/>
    </location>
</feature>
<name>A0A2I2KTR2_9ACTN</name>
<dbReference type="InterPro" id="IPR013655">
    <property type="entry name" value="PAS_fold_3"/>
</dbReference>
<dbReference type="InterPro" id="IPR003594">
    <property type="entry name" value="HATPase_dom"/>
</dbReference>
<dbReference type="SUPFAM" id="SSF57997">
    <property type="entry name" value="Tropomyosin"/>
    <property type="match status" value="1"/>
</dbReference>
<dbReference type="CDD" id="cd00130">
    <property type="entry name" value="PAS"/>
    <property type="match status" value="1"/>
</dbReference>